<accession>X0UPT3</accession>
<reference evidence="1" key="1">
    <citation type="journal article" date="2014" name="Front. Microbiol.">
        <title>High frequency of phylogenetically diverse reductive dehalogenase-homologous genes in deep subseafloor sedimentary metagenomes.</title>
        <authorList>
            <person name="Kawai M."/>
            <person name="Futagami T."/>
            <person name="Toyoda A."/>
            <person name="Takaki Y."/>
            <person name="Nishi S."/>
            <person name="Hori S."/>
            <person name="Arai W."/>
            <person name="Tsubouchi T."/>
            <person name="Morono Y."/>
            <person name="Uchiyama I."/>
            <person name="Ito T."/>
            <person name="Fujiyama A."/>
            <person name="Inagaki F."/>
            <person name="Takami H."/>
        </authorList>
    </citation>
    <scope>NUCLEOTIDE SEQUENCE</scope>
    <source>
        <strain evidence="1">Expedition CK06-06</strain>
    </source>
</reference>
<dbReference type="EMBL" id="BARS01021804">
    <property type="protein sequence ID" value="GAG07834.1"/>
    <property type="molecule type" value="Genomic_DNA"/>
</dbReference>
<proteinExistence type="predicted"/>
<gene>
    <name evidence="1" type="ORF">S01H1_34960</name>
</gene>
<protein>
    <submittedName>
        <fullName evidence="1">Uncharacterized protein</fullName>
    </submittedName>
</protein>
<dbReference type="AlphaFoldDB" id="X0UPT3"/>
<comment type="caution">
    <text evidence="1">The sequence shown here is derived from an EMBL/GenBank/DDBJ whole genome shotgun (WGS) entry which is preliminary data.</text>
</comment>
<evidence type="ECO:0000313" key="1">
    <source>
        <dbReference type="EMBL" id="GAG07834.1"/>
    </source>
</evidence>
<organism evidence="1">
    <name type="scientific">marine sediment metagenome</name>
    <dbReference type="NCBI Taxonomy" id="412755"/>
    <lineage>
        <taxon>unclassified sequences</taxon>
        <taxon>metagenomes</taxon>
        <taxon>ecological metagenomes</taxon>
    </lineage>
</organism>
<sequence>MMRLAWIIVALTALASAVVHFRSRQEATRAHIHRLMGEQLKVRQKLPDQQLHLGELTAPEPSLWRAEQWPLQIVGPDGSAPGGATIVQRHQ</sequence>
<name>X0UPT3_9ZZZZ</name>